<dbReference type="Proteomes" id="UP001157887">
    <property type="component" value="Unassembled WGS sequence"/>
</dbReference>
<reference evidence="1" key="1">
    <citation type="submission" date="2022-09" db="EMBL/GenBank/DDBJ databases">
        <title>Intensive care unit water sources are persistently colonized with multi-drug resistant bacteria and are the site of extensive horizontal gene transfer of antibiotic resistance genes.</title>
        <authorList>
            <person name="Diorio-Toth L."/>
        </authorList>
    </citation>
    <scope>NUCLEOTIDE SEQUENCE</scope>
    <source>
        <strain evidence="1">GD04065</strain>
    </source>
</reference>
<evidence type="ECO:0000313" key="2">
    <source>
        <dbReference type="Proteomes" id="UP001157887"/>
    </source>
</evidence>
<evidence type="ECO:0000313" key="1">
    <source>
        <dbReference type="EMBL" id="MDG9787349.1"/>
    </source>
</evidence>
<dbReference type="EMBL" id="JAOECG010000011">
    <property type="protein sequence ID" value="MDG9787349.1"/>
    <property type="molecule type" value="Genomic_DNA"/>
</dbReference>
<protein>
    <submittedName>
        <fullName evidence="1">Uncharacterized protein</fullName>
    </submittedName>
</protein>
<proteinExistence type="predicted"/>
<organism evidence="1 2">
    <name type="scientific">Acinetobacter johnsonii</name>
    <dbReference type="NCBI Taxonomy" id="40214"/>
    <lineage>
        <taxon>Bacteria</taxon>
        <taxon>Pseudomonadati</taxon>
        <taxon>Pseudomonadota</taxon>
        <taxon>Gammaproteobacteria</taxon>
        <taxon>Moraxellales</taxon>
        <taxon>Moraxellaceae</taxon>
        <taxon>Acinetobacter</taxon>
    </lineage>
</organism>
<accession>A0AAW6RVB5</accession>
<name>A0AAW6RVB5_ACIJO</name>
<comment type="caution">
    <text evidence="1">The sequence shown here is derived from an EMBL/GenBank/DDBJ whole genome shotgun (WGS) entry which is preliminary data.</text>
</comment>
<dbReference type="AlphaFoldDB" id="A0AAW6RVB5"/>
<sequence>MKYGLIGVIVIIVGLFYFMHKSNKEDAARVAASGQAYTEQQNKTVKVVELQKSLPDLRESDALKLIESPKMSPEDVSFYTGLSAKWNDALKVAGATPRIDLSSPVQELQKLKRDLDARQPKTVCEDMMRSNLLNSYNYTIDGFLEFMKQNETESGVNTRLSSSSMSDATFLLDYCKPS</sequence>
<gene>
    <name evidence="1" type="ORF">N7566_10210</name>
</gene>
<dbReference type="RefSeq" id="WP_159151728.1">
    <property type="nucleotide sequence ID" value="NZ_JAOECG010000011.1"/>
</dbReference>